<gene>
    <name evidence="1" type="ORF">SAMN04488554_3193</name>
</gene>
<dbReference type="EMBL" id="FNTX01000002">
    <property type="protein sequence ID" value="SEE85177.1"/>
    <property type="molecule type" value="Genomic_DNA"/>
</dbReference>
<keyword evidence="2" id="KW-1185">Reference proteome</keyword>
<dbReference type="Proteomes" id="UP000199220">
    <property type="component" value="Unassembled WGS sequence"/>
</dbReference>
<evidence type="ECO:0000313" key="1">
    <source>
        <dbReference type="EMBL" id="SEE85177.1"/>
    </source>
</evidence>
<evidence type="ECO:0000313" key="2">
    <source>
        <dbReference type="Proteomes" id="UP000199220"/>
    </source>
</evidence>
<accession>A0A1H5M8R2</accession>
<dbReference type="RefSeq" id="WP_089774028.1">
    <property type="nucleotide sequence ID" value="NZ_FNTX01000002.1"/>
</dbReference>
<organism evidence="1 2">
    <name type="scientific">Ruania alba</name>
    <dbReference type="NCBI Taxonomy" id="648782"/>
    <lineage>
        <taxon>Bacteria</taxon>
        <taxon>Bacillati</taxon>
        <taxon>Actinomycetota</taxon>
        <taxon>Actinomycetes</taxon>
        <taxon>Micrococcales</taxon>
        <taxon>Ruaniaceae</taxon>
        <taxon>Ruania</taxon>
    </lineage>
</organism>
<name>A0A1H5M8R2_9MICO</name>
<reference evidence="2" key="1">
    <citation type="submission" date="2016-10" db="EMBL/GenBank/DDBJ databases">
        <authorList>
            <person name="Varghese N."/>
            <person name="Submissions S."/>
        </authorList>
    </citation>
    <scope>NUCLEOTIDE SEQUENCE [LARGE SCALE GENOMIC DNA]</scope>
    <source>
        <strain evidence="2">DSM 21368</strain>
    </source>
</reference>
<sequence>MARTDRLHENLTLAGARDERDAVLAALADAEWLDHAGTAGLDTREMALLDDLGALDALLSESRRSA</sequence>
<proteinExistence type="predicted"/>
<protein>
    <submittedName>
        <fullName evidence="1">Uncharacterized protein</fullName>
    </submittedName>
</protein>
<dbReference type="AlphaFoldDB" id="A0A1H5M8R2"/>